<evidence type="ECO:0000313" key="2">
    <source>
        <dbReference type="EMBL" id="KGF54774.1"/>
    </source>
</evidence>
<feature type="transmembrane region" description="Helical" evidence="1">
    <location>
        <begin position="40"/>
        <end position="61"/>
    </location>
</feature>
<reference evidence="2 3" key="1">
    <citation type="submission" date="2011-08" db="EMBL/GenBank/DDBJ databases">
        <title>The Genome Sequence of Clostridium orbiscindens 1_3_50AFAA.</title>
        <authorList>
            <consortium name="The Broad Institute Genome Sequencing Platform"/>
            <person name="Earl A."/>
            <person name="Ward D."/>
            <person name="Feldgarden M."/>
            <person name="Gevers D."/>
            <person name="Daigneault M."/>
            <person name="Strauss J."/>
            <person name="Allen-Vercoe E."/>
            <person name="Young S.K."/>
            <person name="Zeng Q."/>
            <person name="Gargeya S."/>
            <person name="Fitzgerald M."/>
            <person name="Haas B."/>
            <person name="Abouelleil A."/>
            <person name="Alvarado L."/>
            <person name="Arachchi H.M."/>
            <person name="Berlin A."/>
            <person name="Brown A."/>
            <person name="Chapman S.B."/>
            <person name="Chen Z."/>
            <person name="Dunbar C."/>
            <person name="Freedman E."/>
            <person name="Gearin G."/>
            <person name="Gellesch M."/>
            <person name="Goldberg J."/>
            <person name="Griggs A."/>
            <person name="Gujja S."/>
            <person name="Heiman D."/>
            <person name="Howarth C."/>
            <person name="Larson L."/>
            <person name="Lui A."/>
            <person name="MacDonald P.J.P."/>
            <person name="Montmayeur A."/>
            <person name="Murphy C."/>
            <person name="Neiman D."/>
            <person name="Pearson M."/>
            <person name="Priest M."/>
            <person name="Roberts A."/>
            <person name="Saif S."/>
            <person name="Shea T."/>
            <person name="Shenoy N."/>
            <person name="Sisk P."/>
            <person name="Stolte C."/>
            <person name="Sykes S."/>
            <person name="Wortman J."/>
            <person name="Nusbaum C."/>
            <person name="Birren B."/>
        </authorList>
    </citation>
    <scope>NUCLEOTIDE SEQUENCE [LARGE SCALE GENOMIC DNA]</scope>
    <source>
        <strain evidence="2 3">1_3_50AFAA</strain>
    </source>
</reference>
<proteinExistence type="predicted"/>
<organism evidence="2 3">
    <name type="scientific">Flavonifractor plautii 1_3_50AFAA</name>
    <dbReference type="NCBI Taxonomy" id="742738"/>
    <lineage>
        <taxon>Bacteria</taxon>
        <taxon>Bacillati</taxon>
        <taxon>Bacillota</taxon>
        <taxon>Clostridia</taxon>
        <taxon>Eubacteriales</taxon>
        <taxon>Oscillospiraceae</taxon>
        <taxon>Flavonifractor</taxon>
    </lineage>
</organism>
<evidence type="ECO:0000256" key="1">
    <source>
        <dbReference type="SAM" id="Phobius"/>
    </source>
</evidence>
<sequence length="463" mass="51942">MRFRAFSRQQRRVLTWWCSAEGQSREAVICDGAVRSGKTLCMGLAFFLWATACFDGMAFGLCGKTITALRRNLLREVLPTLGALGFQWREQASQNRLTVRLGGKENTFYLFGGRDEGSAALIQGITLAGVLLDEAALMPRSFVEQACARCSVPGSRMWFSCNPEHPEHWFYKEWILKAEERRALYLHFTMEDNPALTPQVRERYARSFSGAFYRRFVLGEWVAAQGRVYDFFDESWARPVPVGGMERWCISCDYGTVNPTSLGLWGLRGGVWYRVAESYYDARAEGRQRTDGEHADALERLAGGRPIWKVVADPSAASFIETLRRRGWRVEKADNDVLAGIRTTAELLRRGRLVICQGCADALREFTLYCWDEKAGGDRVKKSTTTPWTTSAILPPVLRRESGGTLEACVWSGGGFSAERAAAEDGRRAWVYLQGKERMGPGRRCSSGRGDGTPSACWTGMCR</sequence>
<keyword evidence="3" id="KW-1185">Reference proteome</keyword>
<dbReference type="EMBL" id="ADLO01000079">
    <property type="protein sequence ID" value="KGF54774.1"/>
    <property type="molecule type" value="Genomic_DNA"/>
</dbReference>
<dbReference type="NCBIfam" id="TIGR01547">
    <property type="entry name" value="phage_term_2"/>
    <property type="match status" value="1"/>
</dbReference>
<dbReference type="InterPro" id="IPR006437">
    <property type="entry name" value="Phage_terminase_lsu"/>
</dbReference>
<keyword evidence="1" id="KW-1133">Transmembrane helix</keyword>
<dbReference type="Pfam" id="PF03237">
    <property type="entry name" value="Terminase_6N"/>
    <property type="match status" value="1"/>
</dbReference>
<dbReference type="Gene3D" id="3.40.50.300">
    <property type="entry name" value="P-loop containing nucleotide triphosphate hydrolases"/>
    <property type="match status" value="1"/>
</dbReference>
<name>A0A096DBA5_FLAPL</name>
<accession>A0A096DBA5</accession>
<dbReference type="Gene3D" id="3.30.420.280">
    <property type="match status" value="1"/>
</dbReference>
<dbReference type="InterPro" id="IPR027417">
    <property type="entry name" value="P-loop_NTPase"/>
</dbReference>
<evidence type="ECO:0000313" key="3">
    <source>
        <dbReference type="Proteomes" id="UP000029585"/>
    </source>
</evidence>
<protein>
    <submittedName>
        <fullName evidence="2">PBSX family phage terminase, large subunit</fullName>
    </submittedName>
</protein>
<gene>
    <name evidence="2" type="ORF">HMPREF9460_02465</name>
</gene>
<keyword evidence="1" id="KW-0472">Membrane</keyword>
<dbReference type="PATRIC" id="fig|742738.3.peg.2536"/>
<dbReference type="eggNOG" id="COG1783">
    <property type="taxonomic scope" value="Bacteria"/>
</dbReference>
<keyword evidence="1" id="KW-0812">Transmembrane</keyword>
<dbReference type="AlphaFoldDB" id="A0A096DBA5"/>
<comment type="caution">
    <text evidence="2">The sequence shown here is derived from an EMBL/GenBank/DDBJ whole genome shotgun (WGS) entry which is preliminary data.</text>
</comment>
<dbReference type="Proteomes" id="UP000029585">
    <property type="component" value="Unassembled WGS sequence"/>
</dbReference>
<dbReference type="HOGENOM" id="CLU_042013_1_0_9"/>